<dbReference type="Gene3D" id="3.10.450.160">
    <property type="entry name" value="inner membrane protein cigr"/>
    <property type="match status" value="1"/>
</dbReference>
<accession>A0A317PY79</accession>
<evidence type="ECO:0000256" key="2">
    <source>
        <dbReference type="SAM" id="SignalP"/>
    </source>
</evidence>
<evidence type="ECO:0000313" key="3">
    <source>
        <dbReference type="EMBL" id="PWW06940.1"/>
    </source>
</evidence>
<comment type="caution">
    <text evidence="3">The sequence shown here is derived from an EMBL/GenBank/DDBJ whole genome shotgun (WGS) entry which is preliminary data.</text>
</comment>
<sequence>MRHRHTFWINALLAISLASLPAAVLANNGNGHKPDKAKHSQGNNHGNNKQDKDIDWGDFRLKAKHMGYTGYKPLPPGIAKKLVRGQPLPPGIAKKAIPGDLGRLLPYYPGREWRIVGNDLVSVVISTAIVAEIIHDAFD</sequence>
<gene>
    <name evidence="3" type="ORF">DES37_10958</name>
</gene>
<evidence type="ECO:0000313" key="4">
    <source>
        <dbReference type="Proteomes" id="UP000246744"/>
    </source>
</evidence>
<protein>
    <recommendedName>
        <fullName evidence="5">Nickel/cobalt transporter regulator</fullName>
    </recommendedName>
</protein>
<name>A0A317PY79_9ENTR</name>
<dbReference type="Proteomes" id="UP000246744">
    <property type="component" value="Unassembled WGS sequence"/>
</dbReference>
<dbReference type="AlphaFoldDB" id="A0A317PY79"/>
<dbReference type="EMBL" id="QGTS01000009">
    <property type="protein sequence ID" value="PWW06940.1"/>
    <property type="molecule type" value="Genomic_DNA"/>
</dbReference>
<feature type="region of interest" description="Disordered" evidence="1">
    <location>
        <begin position="29"/>
        <end position="54"/>
    </location>
</feature>
<dbReference type="RefSeq" id="WP_036116533.1">
    <property type="nucleotide sequence ID" value="NZ_QGTS01000009.1"/>
</dbReference>
<evidence type="ECO:0000256" key="1">
    <source>
        <dbReference type="SAM" id="MobiDB-lite"/>
    </source>
</evidence>
<dbReference type="NCBIfam" id="NF040487">
    <property type="entry name" value="T3SS_CigR_fam"/>
    <property type="match status" value="1"/>
</dbReference>
<reference evidence="3 4" key="1">
    <citation type="submission" date="2018-05" db="EMBL/GenBank/DDBJ databases">
        <title>Genomic Encyclopedia of Type Strains, Phase IV (KMG-IV): sequencing the most valuable type-strain genomes for metagenomic binning, comparative biology and taxonomic classification.</title>
        <authorList>
            <person name="Goeker M."/>
        </authorList>
    </citation>
    <scope>NUCLEOTIDE SEQUENCE [LARGE SCALE GENOMIC DNA]</scope>
    <source>
        <strain evidence="3 4">DSM 19579</strain>
    </source>
</reference>
<dbReference type="OrthoDB" id="6433631at2"/>
<keyword evidence="2" id="KW-0732">Signal</keyword>
<proteinExistence type="predicted"/>
<keyword evidence="4" id="KW-1185">Reference proteome</keyword>
<feature type="chain" id="PRO_5016274670" description="Nickel/cobalt transporter regulator" evidence="2">
    <location>
        <begin position="27"/>
        <end position="139"/>
    </location>
</feature>
<organism evidence="3 4">
    <name type="scientific">Mangrovibacter plantisponsor</name>
    <dbReference type="NCBI Taxonomy" id="451513"/>
    <lineage>
        <taxon>Bacteria</taxon>
        <taxon>Pseudomonadati</taxon>
        <taxon>Pseudomonadota</taxon>
        <taxon>Gammaproteobacteria</taxon>
        <taxon>Enterobacterales</taxon>
        <taxon>Enterobacteriaceae</taxon>
        <taxon>Mangrovibacter</taxon>
    </lineage>
</organism>
<feature type="signal peptide" evidence="2">
    <location>
        <begin position="1"/>
        <end position="26"/>
    </location>
</feature>
<evidence type="ECO:0008006" key="5">
    <source>
        <dbReference type="Google" id="ProtNLM"/>
    </source>
</evidence>